<evidence type="ECO:0000256" key="1">
    <source>
        <dbReference type="ARBA" id="ARBA00004651"/>
    </source>
</evidence>
<comment type="similarity">
    <text evidence="10">Belongs to the SecD/SecF family. SecD subfamily.</text>
</comment>
<keyword evidence="8 10" id="KW-0811">Translocation</keyword>
<protein>
    <recommendedName>
        <fullName evidence="10 11">Multifunctional fusion protein</fullName>
    </recommendedName>
    <domain>
        <recommendedName>
            <fullName evidence="10">Protein translocase subunit SecD</fullName>
        </recommendedName>
    </domain>
    <domain>
        <recommendedName>
            <fullName evidence="11">Protein-export membrane protein SecF</fullName>
        </recommendedName>
    </domain>
</protein>
<dbReference type="InterPro" id="IPR055344">
    <property type="entry name" value="SecD_SecF_C_bact"/>
</dbReference>
<reference evidence="15" key="1">
    <citation type="submission" date="2021-05" db="EMBL/GenBank/DDBJ databases">
        <title>Genome of Sphingobium sp. strain.</title>
        <authorList>
            <person name="Fan R."/>
        </authorList>
    </citation>
    <scope>NUCLEOTIDE SEQUENCE</scope>
    <source>
        <strain evidence="15">H33</strain>
    </source>
</reference>
<feature type="transmembrane region" description="Helical" evidence="10">
    <location>
        <begin position="778"/>
        <end position="799"/>
    </location>
</feature>
<comment type="similarity">
    <text evidence="11">Belongs to the SecD/SecF family. SecF subfamily.</text>
</comment>
<dbReference type="GO" id="GO:0043952">
    <property type="term" value="P:protein transport by the Sec complex"/>
    <property type="evidence" value="ECO:0007669"/>
    <property type="project" value="UniProtKB-UniRule"/>
</dbReference>
<dbReference type="InterPro" id="IPR005791">
    <property type="entry name" value="SecD"/>
</dbReference>
<dbReference type="Pfam" id="PF22599">
    <property type="entry name" value="SecDF_P1_head"/>
    <property type="match status" value="1"/>
</dbReference>
<dbReference type="Gene3D" id="3.30.1360.200">
    <property type="match status" value="1"/>
</dbReference>
<keyword evidence="3 10" id="KW-1003">Cell membrane</keyword>
<evidence type="ECO:0000256" key="9">
    <source>
        <dbReference type="ARBA" id="ARBA00023136"/>
    </source>
</evidence>
<dbReference type="HAMAP" id="MF_01463_B">
    <property type="entry name" value="SecD_B"/>
    <property type="match status" value="1"/>
</dbReference>
<comment type="caution">
    <text evidence="15">The sequence shown here is derived from an EMBL/GenBank/DDBJ whole genome shotgun (WGS) entry which is preliminary data.</text>
</comment>
<dbReference type="InterPro" id="IPR022813">
    <property type="entry name" value="SecD/SecF_arch_bac"/>
</dbReference>
<comment type="caution">
    <text evidence="10">Lacks conserved residue(s) required for the propagation of feature annotation.</text>
</comment>
<name>A0A9X1DCW3_9SPHN</name>
<dbReference type="FunFam" id="1.20.1640.10:FF:000004">
    <property type="entry name" value="Protein translocase subunit SecD"/>
    <property type="match status" value="1"/>
</dbReference>
<dbReference type="PANTHER" id="PTHR30081:SF1">
    <property type="entry name" value="PROTEIN TRANSLOCASE SUBUNIT SECD"/>
    <property type="match status" value="1"/>
</dbReference>
<feature type="transmembrane region" description="Helical" evidence="10">
    <location>
        <begin position="422"/>
        <end position="442"/>
    </location>
</feature>
<dbReference type="Gene3D" id="1.20.1640.10">
    <property type="entry name" value="Multidrug efflux transporter AcrB transmembrane domain"/>
    <property type="match status" value="1"/>
</dbReference>
<dbReference type="Pfam" id="PF07549">
    <property type="entry name" value="Sec_GG"/>
    <property type="match status" value="2"/>
</dbReference>
<dbReference type="GO" id="GO:0065002">
    <property type="term" value="P:intracellular protein transmembrane transport"/>
    <property type="evidence" value="ECO:0007669"/>
    <property type="project" value="UniProtKB-UniRule"/>
</dbReference>
<dbReference type="Gene3D" id="3.30.70.3400">
    <property type="match status" value="1"/>
</dbReference>
<evidence type="ECO:0000256" key="6">
    <source>
        <dbReference type="ARBA" id="ARBA00022927"/>
    </source>
</evidence>
<dbReference type="FunFam" id="3.30.1360.200:FF:000002">
    <property type="entry name" value="Preprotein translocase subunit SecD"/>
    <property type="match status" value="1"/>
</dbReference>
<dbReference type="NCBIfam" id="NF009583">
    <property type="entry name" value="PRK13024.1-3"/>
    <property type="match status" value="1"/>
</dbReference>
<keyword evidence="16" id="KW-1185">Reference proteome</keyword>
<feature type="domain" description="SecDF P1 head subdomain" evidence="14">
    <location>
        <begin position="245"/>
        <end position="350"/>
    </location>
</feature>
<comment type="subunit">
    <text evidence="11">Forms a complex with SecD. Part of the essential Sec protein translocation apparatus which comprises SecA, SecYEG and auxiliary proteins SecDF-YajC and YidC.</text>
</comment>
<keyword evidence="6 10" id="KW-0653">Protein transport</keyword>
<dbReference type="PANTHER" id="PTHR30081">
    <property type="entry name" value="PROTEIN-EXPORT MEMBRANE PROTEIN SEC"/>
    <property type="match status" value="1"/>
</dbReference>
<dbReference type="HAMAP" id="MF_01464_B">
    <property type="entry name" value="SecF_B"/>
    <property type="match status" value="1"/>
</dbReference>
<keyword evidence="4" id="KW-0997">Cell inner membrane</keyword>
<feature type="domain" description="Protein export membrane protein SecD/SecF C-terminal" evidence="12">
    <location>
        <begin position="644"/>
        <end position="829"/>
    </location>
</feature>
<evidence type="ECO:0000256" key="8">
    <source>
        <dbReference type="ARBA" id="ARBA00023010"/>
    </source>
</evidence>
<feature type="transmembrane region" description="Helical" evidence="10">
    <location>
        <begin position="371"/>
        <end position="389"/>
    </location>
</feature>
<keyword evidence="9 10" id="KW-0472">Membrane</keyword>
<dbReference type="InterPro" id="IPR048634">
    <property type="entry name" value="SecD_SecF_C"/>
</dbReference>
<feature type="transmembrane region" description="Helical" evidence="10">
    <location>
        <begin position="496"/>
        <end position="519"/>
    </location>
</feature>
<feature type="transmembrane region" description="Helical" evidence="10">
    <location>
        <begin position="471"/>
        <end position="490"/>
    </location>
</feature>
<dbReference type="NCBIfam" id="TIGR00966">
    <property type="entry name" value="transloc_SecF"/>
    <property type="match status" value="1"/>
</dbReference>
<feature type="transmembrane region" description="Helical" evidence="10">
    <location>
        <begin position="671"/>
        <end position="692"/>
    </location>
</feature>
<evidence type="ECO:0000256" key="7">
    <source>
        <dbReference type="ARBA" id="ARBA00022989"/>
    </source>
</evidence>
<evidence type="ECO:0000256" key="5">
    <source>
        <dbReference type="ARBA" id="ARBA00022692"/>
    </source>
</evidence>
<organism evidence="15 16">
    <name type="scientific">Sphingobium nicotianae</name>
    <dbReference type="NCBI Taxonomy" id="2782607"/>
    <lineage>
        <taxon>Bacteria</taxon>
        <taxon>Pseudomonadati</taxon>
        <taxon>Pseudomonadota</taxon>
        <taxon>Alphaproteobacteria</taxon>
        <taxon>Sphingomonadales</taxon>
        <taxon>Sphingomonadaceae</taxon>
        <taxon>Sphingobium</taxon>
    </lineage>
</organism>
<evidence type="ECO:0000256" key="11">
    <source>
        <dbReference type="HAMAP-Rule" id="MF_01464"/>
    </source>
</evidence>
<accession>A0A9X1DCW3</accession>
<evidence type="ECO:0000256" key="3">
    <source>
        <dbReference type="ARBA" id="ARBA00022475"/>
    </source>
</evidence>
<dbReference type="EMBL" id="JAHGAW010000007">
    <property type="protein sequence ID" value="MBT2187569.1"/>
    <property type="molecule type" value="Genomic_DNA"/>
</dbReference>
<evidence type="ECO:0000259" key="13">
    <source>
        <dbReference type="Pfam" id="PF21760"/>
    </source>
</evidence>
<sequence length="856" mass="91703">MLDFPRWKIWAVILTLLIGCLYAVPSFLPERIATQLPKVFQAKVNLGLDLAGGSYLLLEAQTSDVAKARIALMEDQIRTELRKSDGRIAIGEMSTRDNKLTFMVREPSQVDAAVERIRPLTQGAGMTGQRDFNVEVRDGNTIVVTPTDAGIAKSVEDAMTVATEVIRKRIDEMGTREPTVIREGASRIVVQVPGLQDPSALKALLGQTAKLEFKLVDTTANPVDLAKGIAPIGSEVVPYPNNPAGGPVIAVKRQVMVSGDELTDARQAYEPKTNAPVVTITFNRSGANKFARTTQANVGKPFAMILDGKVLSAPNINEPILGGSAQISGNFTVESANQLAISLRSGKLPVALKVVQESTVSPELGADSIKAGITASILAVVAVALFMFATYGRWGFYANLAVTINVLVILGVMGLLNATLTLPGIAGFVLTIGTAVDANVLIYERIREELRRGRSVVQAIEFGYKEASRTIFEANVTHAIAGGIMLVLGSGPIKGFAIVLLIGIATSVFTAVTFTRLLATRWLRAKRPTQIKMGPLRIVPDNTNIGFVRIRHIAFIVTALLTIGAIGLTFARGLNLGVDFVGGVSIEEKFASPPPIDEVRSTVNGLGLGEASLQQLADKNIVSIRLPLPDTADEGATDRVVEKVKTALAAKFPGAKFSNYSTVSGKVSGELVQNGMLAVALAIVGIAIFSWFRYEWQFGVSTAVAIVHDVLMTVGFFALTQLAFDLNIVAAVLTIIGYSINDKMVIDDRIRENMRKYRKMDMKALIDLSVNETLPRTVMTSFTIMLALGALLIFGGHVLRGFTAAMMLGIVVGTYSSVYVSSSLLITLGLKPNPTDRKVTTGLASNAERVGPRNEG</sequence>
<dbReference type="PROSITE" id="PS51257">
    <property type="entry name" value="PROKAR_LIPOPROTEIN"/>
    <property type="match status" value="1"/>
</dbReference>
<dbReference type="InterPro" id="IPR022645">
    <property type="entry name" value="SecD/SecF_bac"/>
</dbReference>
<dbReference type="InterPro" id="IPR054384">
    <property type="entry name" value="SecDF_P1_head"/>
</dbReference>
<feature type="domain" description="Protein export membrane protein SecD/SecF C-terminal" evidence="12">
    <location>
        <begin position="352"/>
        <end position="518"/>
    </location>
</feature>
<evidence type="ECO:0000313" key="16">
    <source>
        <dbReference type="Proteomes" id="UP001138757"/>
    </source>
</evidence>
<dbReference type="Pfam" id="PF02355">
    <property type="entry name" value="SecD_SecF_C"/>
    <property type="match status" value="2"/>
</dbReference>
<comment type="function">
    <text evidence="10">Part of the Sec protein translocase complex. Interacts with the SecYEG preprotein conducting channel. SecDF uses the proton motive force (PMF) to complete protein translocation after the ATP-dependent function of SecA.</text>
</comment>
<keyword evidence="2 10" id="KW-0813">Transport</keyword>
<feature type="transmembrane region" description="Helical" evidence="10">
    <location>
        <begin position="553"/>
        <end position="571"/>
    </location>
</feature>
<dbReference type="InterPro" id="IPR048631">
    <property type="entry name" value="SecD_1st"/>
</dbReference>
<evidence type="ECO:0000259" key="14">
    <source>
        <dbReference type="Pfam" id="PF22599"/>
    </source>
</evidence>
<proteinExistence type="inferred from homology"/>
<dbReference type="InterPro" id="IPR005665">
    <property type="entry name" value="SecF_bac"/>
</dbReference>
<evidence type="ECO:0000256" key="2">
    <source>
        <dbReference type="ARBA" id="ARBA00022448"/>
    </source>
</evidence>
<evidence type="ECO:0000259" key="12">
    <source>
        <dbReference type="Pfam" id="PF02355"/>
    </source>
</evidence>
<dbReference type="AlphaFoldDB" id="A0A9X1DCW3"/>
<dbReference type="PRINTS" id="PR01755">
    <property type="entry name" value="SECFTRNLCASE"/>
</dbReference>
<dbReference type="NCBIfam" id="TIGR00916">
    <property type="entry name" value="2A0604s01"/>
    <property type="match status" value="2"/>
</dbReference>
<dbReference type="InterPro" id="IPR022646">
    <property type="entry name" value="SecD/SecF_CS"/>
</dbReference>
<evidence type="ECO:0000313" key="15">
    <source>
        <dbReference type="EMBL" id="MBT2187569.1"/>
    </source>
</evidence>
<gene>
    <name evidence="10 15" type="primary">secD</name>
    <name evidence="11" type="synonym">secF</name>
    <name evidence="15" type="ORF">KK488_11515</name>
</gene>
<dbReference type="GO" id="GO:0006605">
    <property type="term" value="P:protein targeting"/>
    <property type="evidence" value="ECO:0007669"/>
    <property type="project" value="UniProtKB-UniRule"/>
</dbReference>
<dbReference type="GO" id="GO:0005886">
    <property type="term" value="C:plasma membrane"/>
    <property type="evidence" value="ECO:0007669"/>
    <property type="project" value="UniProtKB-SubCell"/>
</dbReference>
<feature type="transmembrane region" description="Helical" evidence="10">
    <location>
        <begin position="805"/>
        <end position="828"/>
    </location>
</feature>
<dbReference type="Pfam" id="PF21760">
    <property type="entry name" value="SecD_1st"/>
    <property type="match status" value="1"/>
</dbReference>
<evidence type="ECO:0000256" key="10">
    <source>
        <dbReference type="HAMAP-Rule" id="MF_01463"/>
    </source>
</evidence>
<dbReference type="SUPFAM" id="SSF82866">
    <property type="entry name" value="Multidrug efflux transporter AcrB transmembrane domain"/>
    <property type="match status" value="2"/>
</dbReference>
<keyword evidence="5 10" id="KW-0812">Transmembrane</keyword>
<dbReference type="NCBIfam" id="TIGR01129">
    <property type="entry name" value="secD"/>
    <property type="match status" value="1"/>
</dbReference>
<dbReference type="Proteomes" id="UP001138757">
    <property type="component" value="Unassembled WGS sequence"/>
</dbReference>
<dbReference type="RefSeq" id="WP_214623660.1">
    <property type="nucleotide sequence ID" value="NZ_JAHGAW010000007.1"/>
</dbReference>
<comment type="subcellular location">
    <subcellularLocation>
        <location evidence="1 10">Cell membrane</location>
        <topology evidence="1 10">Multi-pass membrane protein</topology>
    </subcellularLocation>
</comment>
<comment type="subunit">
    <text evidence="10">Forms a complex with SecF. Part of the essential Sec protein translocation apparatus which comprises SecA, SecYEG and auxiliary proteins SecDF-YajC and YidC.</text>
</comment>
<dbReference type="GO" id="GO:0015450">
    <property type="term" value="F:protein-transporting ATPase activity"/>
    <property type="evidence" value="ECO:0007669"/>
    <property type="project" value="InterPro"/>
</dbReference>
<feature type="domain" description="Protein translocase subunit SecDF P1" evidence="13">
    <location>
        <begin position="160"/>
        <end position="217"/>
    </location>
</feature>
<feature type="transmembrane region" description="Helical" evidence="10">
    <location>
        <begin position="396"/>
        <end position="416"/>
    </location>
</feature>
<evidence type="ECO:0000256" key="4">
    <source>
        <dbReference type="ARBA" id="ARBA00022519"/>
    </source>
</evidence>
<keyword evidence="7 10" id="KW-1133">Transmembrane helix</keyword>